<protein>
    <recommendedName>
        <fullName evidence="6">Secreted protein</fullName>
    </recommendedName>
</protein>
<feature type="region of interest" description="Disordered" evidence="1">
    <location>
        <begin position="42"/>
        <end position="86"/>
    </location>
</feature>
<proteinExistence type="predicted"/>
<evidence type="ECO:0000313" key="3">
    <source>
        <dbReference type="EMBL" id="KAH0863334.1"/>
    </source>
</evidence>
<keyword evidence="2" id="KW-0732">Signal</keyword>
<comment type="caution">
    <text evidence="3">The sequence shown here is derived from an EMBL/GenBank/DDBJ whole genome shotgun (WGS) entry which is preliminary data.</text>
</comment>
<evidence type="ECO:0008006" key="6">
    <source>
        <dbReference type="Google" id="ProtNLM"/>
    </source>
</evidence>
<dbReference type="EMBL" id="JAGKQM010000018">
    <property type="protein sequence ID" value="KAH0863344.1"/>
    <property type="molecule type" value="Genomic_DNA"/>
</dbReference>
<name>A0ABQ7Y570_BRANA</name>
<dbReference type="EMBL" id="JAGKQM010000018">
    <property type="protein sequence ID" value="KAH0863334.1"/>
    <property type="molecule type" value="Genomic_DNA"/>
</dbReference>
<dbReference type="Proteomes" id="UP000824890">
    <property type="component" value="Unassembled WGS sequence"/>
</dbReference>
<feature type="signal peptide" evidence="2">
    <location>
        <begin position="1"/>
        <end position="28"/>
    </location>
</feature>
<accession>A0ABQ7Y570</accession>
<reference evidence="3 5" key="1">
    <citation type="submission" date="2021-05" db="EMBL/GenBank/DDBJ databases">
        <title>Genome Assembly of Synthetic Allotetraploid Brassica napus Reveals Homoeologous Exchanges between Subgenomes.</title>
        <authorList>
            <person name="Davis J.T."/>
        </authorList>
    </citation>
    <scope>NUCLEOTIDE SEQUENCE [LARGE SCALE GENOMIC DNA]</scope>
    <source>
        <strain evidence="5">cv. Da-Ae</strain>
        <tissue evidence="3">Seedling</tissue>
    </source>
</reference>
<organism evidence="3 5">
    <name type="scientific">Brassica napus</name>
    <name type="common">Rape</name>
    <dbReference type="NCBI Taxonomy" id="3708"/>
    <lineage>
        <taxon>Eukaryota</taxon>
        <taxon>Viridiplantae</taxon>
        <taxon>Streptophyta</taxon>
        <taxon>Embryophyta</taxon>
        <taxon>Tracheophyta</taxon>
        <taxon>Spermatophyta</taxon>
        <taxon>Magnoliopsida</taxon>
        <taxon>eudicotyledons</taxon>
        <taxon>Gunneridae</taxon>
        <taxon>Pentapetalae</taxon>
        <taxon>rosids</taxon>
        <taxon>malvids</taxon>
        <taxon>Brassicales</taxon>
        <taxon>Brassicaceae</taxon>
        <taxon>Brassiceae</taxon>
        <taxon>Brassica</taxon>
    </lineage>
</organism>
<keyword evidence="5" id="KW-1185">Reference proteome</keyword>
<evidence type="ECO:0000256" key="1">
    <source>
        <dbReference type="SAM" id="MobiDB-lite"/>
    </source>
</evidence>
<evidence type="ECO:0000313" key="4">
    <source>
        <dbReference type="EMBL" id="KAH0863344.1"/>
    </source>
</evidence>
<feature type="compositionally biased region" description="Basic residues" evidence="1">
    <location>
        <begin position="59"/>
        <end position="71"/>
    </location>
</feature>
<gene>
    <name evidence="3" type="ORF">HID58_080545</name>
    <name evidence="4" type="ORF">HID58_080555</name>
</gene>
<feature type="chain" id="PRO_5045030305" description="Secreted protein" evidence="2">
    <location>
        <begin position="29"/>
        <end position="86"/>
    </location>
</feature>
<evidence type="ECO:0000313" key="5">
    <source>
        <dbReference type="Proteomes" id="UP000824890"/>
    </source>
</evidence>
<sequence length="86" mass="9508">MWLMLRTRRSGLSLLLLVSHRVWRGVSGSFKLLAGVCTRNSPKKKDRGGCVSSQIKLSNKIHQKKHKHGGRPGKCGAKNSATMPDK</sequence>
<evidence type="ECO:0000256" key="2">
    <source>
        <dbReference type="SAM" id="SignalP"/>
    </source>
</evidence>